<keyword evidence="3 7" id="KW-0812">Transmembrane</keyword>
<keyword evidence="2" id="KW-1003">Cell membrane</keyword>
<evidence type="ECO:0000256" key="4">
    <source>
        <dbReference type="ARBA" id="ARBA00022989"/>
    </source>
</evidence>
<keyword evidence="4 7" id="KW-1133">Transmembrane helix</keyword>
<evidence type="ECO:0000256" key="2">
    <source>
        <dbReference type="ARBA" id="ARBA00022475"/>
    </source>
</evidence>
<dbReference type="PANTHER" id="PTHR30572">
    <property type="entry name" value="MEMBRANE COMPONENT OF TRANSPORTER-RELATED"/>
    <property type="match status" value="1"/>
</dbReference>
<name>A0A7X0ZY29_9LIST</name>
<dbReference type="GO" id="GO:0005886">
    <property type="term" value="C:plasma membrane"/>
    <property type="evidence" value="ECO:0007669"/>
    <property type="project" value="UniProtKB-SubCell"/>
</dbReference>
<evidence type="ECO:0000256" key="6">
    <source>
        <dbReference type="ARBA" id="ARBA00038076"/>
    </source>
</evidence>
<dbReference type="PANTHER" id="PTHR30572:SF4">
    <property type="entry name" value="ABC TRANSPORTER PERMEASE YTRF"/>
    <property type="match status" value="1"/>
</dbReference>
<dbReference type="EMBL" id="JAATOD010000001">
    <property type="protein sequence ID" value="MBC2328487.1"/>
    <property type="molecule type" value="Genomic_DNA"/>
</dbReference>
<organism evidence="9 10">
    <name type="scientific">Listeria swaminathanii</name>
    <dbReference type="NCBI Taxonomy" id="2713501"/>
    <lineage>
        <taxon>Bacteria</taxon>
        <taxon>Bacillati</taxon>
        <taxon>Bacillota</taxon>
        <taxon>Bacilli</taxon>
        <taxon>Bacillales</taxon>
        <taxon>Listeriaceae</taxon>
        <taxon>Listeria</taxon>
    </lineage>
</organism>
<comment type="caution">
    <text evidence="9">The sequence shown here is derived from an EMBL/GenBank/DDBJ whole genome shotgun (WGS) entry which is preliminary data.</text>
</comment>
<dbReference type="InterPro" id="IPR050250">
    <property type="entry name" value="Macrolide_Exporter_MacB"/>
</dbReference>
<dbReference type="Pfam" id="PF02687">
    <property type="entry name" value="FtsX"/>
    <property type="match status" value="1"/>
</dbReference>
<evidence type="ECO:0000256" key="3">
    <source>
        <dbReference type="ARBA" id="ARBA00022692"/>
    </source>
</evidence>
<comment type="subcellular location">
    <subcellularLocation>
        <location evidence="1">Cell membrane</location>
        <topology evidence="1">Multi-pass membrane protein</topology>
    </subcellularLocation>
</comment>
<feature type="transmembrane region" description="Helical" evidence="7">
    <location>
        <begin position="283"/>
        <end position="304"/>
    </location>
</feature>
<dbReference type="GO" id="GO:0022857">
    <property type="term" value="F:transmembrane transporter activity"/>
    <property type="evidence" value="ECO:0007669"/>
    <property type="project" value="TreeGrafter"/>
</dbReference>
<evidence type="ECO:0000313" key="10">
    <source>
        <dbReference type="Proteomes" id="UP000572016"/>
    </source>
</evidence>
<evidence type="ECO:0000256" key="7">
    <source>
        <dbReference type="SAM" id="Phobius"/>
    </source>
</evidence>
<evidence type="ECO:0000259" key="8">
    <source>
        <dbReference type="Pfam" id="PF02687"/>
    </source>
</evidence>
<gene>
    <name evidence="9" type="ORF">HCX62_00285</name>
</gene>
<evidence type="ECO:0000256" key="1">
    <source>
        <dbReference type="ARBA" id="ARBA00004651"/>
    </source>
</evidence>
<evidence type="ECO:0000313" key="9">
    <source>
        <dbReference type="EMBL" id="MBC2328487.1"/>
    </source>
</evidence>
<evidence type="ECO:0000256" key="5">
    <source>
        <dbReference type="ARBA" id="ARBA00023136"/>
    </source>
</evidence>
<dbReference type="RefSeq" id="WP_185636600.1">
    <property type="nucleotide sequence ID" value="NZ_JAATOD010000001.1"/>
</dbReference>
<dbReference type="AlphaFoldDB" id="A0A7X0ZY29"/>
<proteinExistence type="inferred from homology"/>
<feature type="domain" description="ABC3 transporter permease C-terminal" evidence="8">
    <location>
        <begin position="241"/>
        <end position="350"/>
    </location>
</feature>
<protein>
    <submittedName>
        <fullName evidence="9">ABC transporter permease</fullName>
    </submittedName>
</protein>
<comment type="similarity">
    <text evidence="6">Belongs to the ABC-4 integral membrane protein family.</text>
</comment>
<accession>A0A7X0ZY29</accession>
<sequence length="359" mass="42652">MLTSIEAYKFFFIEEKLSNLQIKQTSNLQNIWEYNISQIETKEEQDSQETMLKFEKFLIENKIGYVKQRNGYSTDKNFQRLNIIQNYSLLNEFTLKKGRVFTKDDFYREVNLATLVPNEYQQLYELGDIIDITLDDLNGNQQQKTIQIVGFIDANKAFPLMNTQRFNLSNIFVADAKAFSKLEETKWTMQIRPDDLKKFKPFENQLIKSSYVTTKENKLRSINLFNQNINQQILFFGMKILVFVVFIYCVFINYAIRSFQLSRKENGIYLLCGASRNEVMNMLIMEINIYSVVGICLAFIYLGIWQQPFQYGISEEKIILSWNGIWKLLSMFFILQLGIYVFVRLKYRRIPEINYILKR</sequence>
<feature type="transmembrane region" description="Helical" evidence="7">
    <location>
        <begin position="233"/>
        <end position="256"/>
    </location>
</feature>
<feature type="transmembrane region" description="Helical" evidence="7">
    <location>
        <begin position="324"/>
        <end position="343"/>
    </location>
</feature>
<keyword evidence="5 7" id="KW-0472">Membrane</keyword>
<dbReference type="InterPro" id="IPR003838">
    <property type="entry name" value="ABC3_permease_C"/>
</dbReference>
<dbReference type="Proteomes" id="UP000572016">
    <property type="component" value="Unassembled WGS sequence"/>
</dbReference>
<reference evidence="9 10" key="1">
    <citation type="submission" date="2020-03" db="EMBL/GenBank/DDBJ databases">
        <title>Soil Listeria distribution.</title>
        <authorList>
            <person name="Liao J."/>
            <person name="Wiedmann M."/>
        </authorList>
    </citation>
    <scope>NUCLEOTIDE SEQUENCE [LARGE SCALE GENOMIC DNA]</scope>
    <source>
        <strain evidence="9 10">FSL L7-0020</strain>
    </source>
</reference>